<dbReference type="KEGG" id="ttt:THITE_66375"/>
<evidence type="ECO:0000313" key="3">
    <source>
        <dbReference type="Proteomes" id="UP000008181"/>
    </source>
</evidence>
<dbReference type="HOGENOM" id="CLU_092479_0_0_1"/>
<organism evidence="2 3">
    <name type="scientific">Thermothielavioides terrestris (strain ATCC 38088 / NRRL 8126)</name>
    <name type="common">Thielavia terrestris</name>
    <dbReference type="NCBI Taxonomy" id="578455"/>
    <lineage>
        <taxon>Eukaryota</taxon>
        <taxon>Fungi</taxon>
        <taxon>Dikarya</taxon>
        <taxon>Ascomycota</taxon>
        <taxon>Pezizomycotina</taxon>
        <taxon>Sordariomycetes</taxon>
        <taxon>Sordariomycetidae</taxon>
        <taxon>Sordariales</taxon>
        <taxon>Chaetomiaceae</taxon>
        <taxon>Thermothielavioides</taxon>
        <taxon>Thermothielavioides terrestris</taxon>
    </lineage>
</organism>
<sequence length="235" mass="25193">MAASVESPQFERDLRSARKEWKRTKDSAVKWSHGRRHLAGIRVNILGEAINPADAPDKFRPGKKYSDFGHPLSKPKTNLVKINSLSADLPSSRKRAKIHALAEIEAASRGDLSSPAHAPTTAGSHPSPRLARSLSASASAADGSGGVLYSFDRADTPGRPLTLEVFVKKTTARETERLVEREYEVLDATGEAVRGRRARALLRRAETGAAEGDGKGGGGSDDGEGVEDEEGFELV</sequence>
<feature type="compositionally biased region" description="Low complexity" evidence="1">
    <location>
        <begin position="126"/>
        <end position="141"/>
    </location>
</feature>
<feature type="region of interest" description="Disordered" evidence="1">
    <location>
        <begin position="1"/>
        <end position="26"/>
    </location>
</feature>
<feature type="region of interest" description="Disordered" evidence="1">
    <location>
        <begin position="204"/>
        <end position="235"/>
    </location>
</feature>
<dbReference type="AlphaFoldDB" id="G2R4Y1"/>
<feature type="region of interest" description="Disordered" evidence="1">
    <location>
        <begin position="108"/>
        <end position="155"/>
    </location>
</feature>
<protein>
    <submittedName>
        <fullName evidence="2">Uncharacterized protein</fullName>
    </submittedName>
</protein>
<keyword evidence="3" id="KW-1185">Reference proteome</keyword>
<feature type="region of interest" description="Disordered" evidence="1">
    <location>
        <begin position="52"/>
        <end position="73"/>
    </location>
</feature>
<dbReference type="eggNOG" id="ENOG502SF0B">
    <property type="taxonomic scope" value="Eukaryota"/>
</dbReference>
<dbReference type="OrthoDB" id="5153521at2759"/>
<dbReference type="Proteomes" id="UP000008181">
    <property type="component" value="Chromosome 2"/>
</dbReference>
<feature type="compositionally biased region" description="Basic and acidic residues" evidence="1">
    <location>
        <begin position="55"/>
        <end position="67"/>
    </location>
</feature>
<feature type="compositionally biased region" description="Basic and acidic residues" evidence="1">
    <location>
        <begin position="9"/>
        <end position="26"/>
    </location>
</feature>
<reference evidence="2 3" key="1">
    <citation type="journal article" date="2011" name="Nat. Biotechnol.">
        <title>Comparative genomic analysis of the thermophilic biomass-degrading fungi Myceliophthora thermophila and Thielavia terrestris.</title>
        <authorList>
            <person name="Berka R.M."/>
            <person name="Grigoriev I.V."/>
            <person name="Otillar R."/>
            <person name="Salamov A."/>
            <person name="Grimwood J."/>
            <person name="Reid I."/>
            <person name="Ishmael N."/>
            <person name="John T."/>
            <person name="Darmond C."/>
            <person name="Moisan M.-C."/>
            <person name="Henrissat B."/>
            <person name="Coutinho P.M."/>
            <person name="Lombard V."/>
            <person name="Natvig D.O."/>
            <person name="Lindquist E."/>
            <person name="Schmutz J."/>
            <person name="Lucas S."/>
            <person name="Harris P."/>
            <person name="Powlowski J."/>
            <person name="Bellemare A."/>
            <person name="Taylor D."/>
            <person name="Butler G."/>
            <person name="de Vries R.P."/>
            <person name="Allijn I.E."/>
            <person name="van den Brink J."/>
            <person name="Ushinsky S."/>
            <person name="Storms R."/>
            <person name="Powell A.J."/>
            <person name="Paulsen I.T."/>
            <person name="Elbourne L.D.H."/>
            <person name="Baker S.E."/>
            <person name="Magnuson J."/>
            <person name="LaBoissiere S."/>
            <person name="Clutterbuck A.J."/>
            <person name="Martinez D."/>
            <person name="Wogulis M."/>
            <person name="de Leon A.L."/>
            <person name="Rey M.W."/>
            <person name="Tsang A."/>
        </authorList>
    </citation>
    <scope>NUCLEOTIDE SEQUENCE [LARGE SCALE GENOMIC DNA]</scope>
    <source>
        <strain evidence="3">ATCC 38088 / NRRL 8126</strain>
    </source>
</reference>
<evidence type="ECO:0000256" key="1">
    <source>
        <dbReference type="SAM" id="MobiDB-lite"/>
    </source>
</evidence>
<dbReference type="EMBL" id="CP003010">
    <property type="protein sequence ID" value="AEO66966.1"/>
    <property type="molecule type" value="Genomic_DNA"/>
</dbReference>
<name>G2R4Y1_THETT</name>
<gene>
    <name evidence="2" type="ORF">THITE_66375</name>
</gene>
<dbReference type="RefSeq" id="XP_003653302.1">
    <property type="nucleotide sequence ID" value="XM_003653254.1"/>
</dbReference>
<feature type="compositionally biased region" description="Acidic residues" evidence="1">
    <location>
        <begin position="221"/>
        <end position="235"/>
    </location>
</feature>
<accession>G2R4Y1</accession>
<dbReference type="GeneID" id="11514825"/>
<evidence type="ECO:0000313" key="2">
    <source>
        <dbReference type="EMBL" id="AEO66966.1"/>
    </source>
</evidence>
<proteinExistence type="predicted"/>
<dbReference type="STRING" id="578455.G2R4Y1"/>